<dbReference type="PRINTS" id="PR00765">
    <property type="entry name" value="CRBOXYPTASEA"/>
</dbReference>
<dbReference type="Gene3D" id="3.40.630.10">
    <property type="entry name" value="Zn peptidases"/>
    <property type="match status" value="1"/>
</dbReference>
<dbReference type="GO" id="GO:0004181">
    <property type="term" value="F:metallocarboxypeptidase activity"/>
    <property type="evidence" value="ECO:0007669"/>
    <property type="project" value="InterPro"/>
</dbReference>
<keyword evidence="8 15" id="KW-0732">Signal</keyword>
<keyword evidence="5" id="KW-0121">Carboxypeptidase</keyword>
<dbReference type="OMA" id="FIANVQD"/>
<evidence type="ECO:0000256" key="3">
    <source>
        <dbReference type="ARBA" id="ARBA00005988"/>
    </source>
</evidence>
<keyword evidence="4" id="KW-0964">Secreted</keyword>
<sequence>MGYTFTLLLALALLHIARGASVGQDSRIRYDNYSVYKIKYESLGQRNLLRQLAEDRNNFRLWHEAKDELHLMISPYGLPEFQAEVLKANVSAEIFIPNVQELIDVETDENSRASSDDFGWKKYNSLAEIEAWLDDILARYPVITEGFVLGTSYEGRTIRGLKISYKSGNPGVFIESNIHAREWITSATATWLINQFLTSEDPLVRTLAESHDWYIVPVLNVDGFVYTHEKDRMWRKTRQPSEISACVGVDPNRNYDSHWMENGGASSNPCAEDYGGPHAFSEPEIQAMSDFVGSIKEKLNVMLAFHSYSQLLLSPYGHTKEEYPENFDDLMEVAKAYGDAVEAFPYGTVYRYGSAAGILYPASGATNDWAYNEQGIEISYTIEFRDTGRYGFILPPAHIVPNAEEALIGITALLDKCKTLGYLELKYNL</sequence>
<evidence type="ECO:0000256" key="15">
    <source>
        <dbReference type="SAM" id="SignalP"/>
    </source>
</evidence>
<evidence type="ECO:0000256" key="11">
    <source>
        <dbReference type="ARBA" id="ARBA00023049"/>
    </source>
</evidence>
<evidence type="ECO:0000256" key="1">
    <source>
        <dbReference type="ARBA" id="ARBA00001947"/>
    </source>
</evidence>
<comment type="cofactor">
    <cofactor evidence="1">
        <name>Zn(2+)</name>
        <dbReference type="ChEBI" id="CHEBI:29105"/>
    </cofactor>
</comment>
<keyword evidence="12" id="KW-1015">Disulfide bond</keyword>
<dbReference type="InterPro" id="IPR057246">
    <property type="entry name" value="CARBOXYPEPT_ZN_1"/>
</dbReference>
<dbReference type="SUPFAM" id="SSF53187">
    <property type="entry name" value="Zn-dependent exopeptidases"/>
    <property type="match status" value="1"/>
</dbReference>
<dbReference type="eggNOG" id="KOG2650">
    <property type="taxonomic scope" value="Eukaryota"/>
</dbReference>
<dbReference type="InterPro" id="IPR036990">
    <property type="entry name" value="M14A-like_propep"/>
</dbReference>
<feature type="active site" description="Proton donor/acceptor" evidence="14">
    <location>
        <position position="383"/>
    </location>
</feature>
<organism evidence="18">
    <name type="scientific">Drosophila persimilis</name>
    <name type="common">Fruit fly</name>
    <dbReference type="NCBI Taxonomy" id="7234"/>
    <lineage>
        <taxon>Eukaryota</taxon>
        <taxon>Metazoa</taxon>
        <taxon>Ecdysozoa</taxon>
        <taxon>Arthropoda</taxon>
        <taxon>Hexapoda</taxon>
        <taxon>Insecta</taxon>
        <taxon>Pterygota</taxon>
        <taxon>Neoptera</taxon>
        <taxon>Endopterygota</taxon>
        <taxon>Diptera</taxon>
        <taxon>Brachycera</taxon>
        <taxon>Muscomorpha</taxon>
        <taxon>Ephydroidea</taxon>
        <taxon>Drosophilidae</taxon>
        <taxon>Drosophila</taxon>
        <taxon>Sophophora</taxon>
    </lineage>
</organism>
<keyword evidence="6" id="KW-0645">Protease</keyword>
<dbReference type="OrthoDB" id="3626597at2759"/>
<dbReference type="GO" id="GO:0006508">
    <property type="term" value="P:proteolysis"/>
    <property type="evidence" value="ECO:0007669"/>
    <property type="project" value="UniProtKB-KW"/>
</dbReference>
<keyword evidence="18" id="KW-1185">Reference proteome</keyword>
<evidence type="ECO:0000259" key="16">
    <source>
        <dbReference type="PROSITE" id="PS52035"/>
    </source>
</evidence>
<keyword evidence="11" id="KW-0482">Metalloprotease</keyword>
<dbReference type="PANTHER" id="PTHR11705">
    <property type="entry name" value="PROTEASE FAMILY M14 CARBOXYPEPTIDASE A,B"/>
    <property type="match status" value="1"/>
</dbReference>
<evidence type="ECO:0000313" key="17">
    <source>
        <dbReference type="EMBL" id="EDW28612.1"/>
    </source>
</evidence>
<dbReference type="MEROPS" id="M14.A10"/>
<comment type="similarity">
    <text evidence="3 14">Belongs to the peptidase M14 family.</text>
</comment>
<evidence type="ECO:0000256" key="4">
    <source>
        <dbReference type="ARBA" id="ARBA00022525"/>
    </source>
</evidence>
<dbReference type="SUPFAM" id="SSF54897">
    <property type="entry name" value="Protease propeptides/inhibitors"/>
    <property type="match status" value="1"/>
</dbReference>
<dbReference type="PROSITE" id="PS00132">
    <property type="entry name" value="CARBOXYPEPT_ZN_1"/>
    <property type="match status" value="1"/>
</dbReference>
<dbReference type="SMART" id="SM00631">
    <property type="entry name" value="Zn_pept"/>
    <property type="match status" value="1"/>
</dbReference>
<dbReference type="InterPro" id="IPR000834">
    <property type="entry name" value="Peptidase_M14"/>
</dbReference>
<evidence type="ECO:0000256" key="13">
    <source>
        <dbReference type="ARBA" id="ARBA00057299"/>
    </source>
</evidence>
<keyword evidence="7" id="KW-0479">Metal-binding</keyword>
<evidence type="ECO:0000256" key="14">
    <source>
        <dbReference type="PROSITE-ProRule" id="PRU01379"/>
    </source>
</evidence>
<evidence type="ECO:0000256" key="9">
    <source>
        <dbReference type="ARBA" id="ARBA00022801"/>
    </source>
</evidence>
<name>B4G8D2_DROPE</name>
<dbReference type="KEGG" id="dpe:6588910"/>
<feature type="signal peptide" evidence="15">
    <location>
        <begin position="1"/>
        <end position="19"/>
    </location>
</feature>
<comment type="subcellular location">
    <subcellularLocation>
        <location evidence="2">Secreted</location>
    </subcellularLocation>
</comment>
<evidence type="ECO:0000313" key="18">
    <source>
        <dbReference type="Proteomes" id="UP000008744"/>
    </source>
</evidence>
<evidence type="ECO:0000256" key="12">
    <source>
        <dbReference type="ARBA" id="ARBA00023157"/>
    </source>
</evidence>
<dbReference type="InterPro" id="IPR003146">
    <property type="entry name" value="M14A_act_pep"/>
</dbReference>
<feature type="chain" id="PRO_5002806410" evidence="15">
    <location>
        <begin position="20"/>
        <end position="429"/>
    </location>
</feature>
<accession>B4G8D2</accession>
<gene>
    <name evidence="17" type="primary">Dper\GL18860</name>
    <name evidence="17" type="ORF">Dper_GL18860</name>
</gene>
<dbReference type="STRING" id="7234.B4G8D2"/>
<evidence type="ECO:0000256" key="2">
    <source>
        <dbReference type="ARBA" id="ARBA00004613"/>
    </source>
</evidence>
<keyword evidence="9" id="KW-0378">Hydrolase</keyword>
<protein>
    <submittedName>
        <fullName evidence="17">GL18860</fullName>
    </submittedName>
</protein>
<dbReference type="Proteomes" id="UP000008744">
    <property type="component" value="Unassembled WGS sequence"/>
</dbReference>
<keyword evidence="10" id="KW-0862">Zinc</keyword>
<dbReference type="PROSITE" id="PS52035">
    <property type="entry name" value="PEPTIDASE_M14"/>
    <property type="match status" value="1"/>
</dbReference>
<evidence type="ECO:0000256" key="5">
    <source>
        <dbReference type="ARBA" id="ARBA00022645"/>
    </source>
</evidence>
<evidence type="ECO:0000256" key="10">
    <source>
        <dbReference type="ARBA" id="ARBA00022833"/>
    </source>
</evidence>
<reference evidence="17 18" key="1">
    <citation type="journal article" date="2007" name="Nature">
        <title>Evolution of genes and genomes on the Drosophila phylogeny.</title>
        <authorList>
            <consortium name="Drosophila 12 Genomes Consortium"/>
            <person name="Clark A.G."/>
            <person name="Eisen M.B."/>
            <person name="Smith D.R."/>
            <person name="Bergman C.M."/>
            <person name="Oliver B."/>
            <person name="Markow T.A."/>
            <person name="Kaufman T.C."/>
            <person name="Kellis M."/>
            <person name="Gelbart W."/>
            <person name="Iyer V.N."/>
            <person name="Pollard D.A."/>
            <person name="Sackton T.B."/>
            <person name="Larracuente A.M."/>
            <person name="Singh N.D."/>
            <person name="Abad J.P."/>
            <person name="Abt D.N."/>
            <person name="Adryan B."/>
            <person name="Aguade M."/>
            <person name="Akashi H."/>
            <person name="Anderson W.W."/>
            <person name="Aquadro C.F."/>
            <person name="Ardell D.H."/>
            <person name="Arguello R."/>
            <person name="Artieri C.G."/>
            <person name="Barbash D.A."/>
            <person name="Barker D."/>
            <person name="Barsanti P."/>
            <person name="Batterham P."/>
            <person name="Batzoglou S."/>
            <person name="Begun D."/>
            <person name="Bhutkar A."/>
            <person name="Blanco E."/>
            <person name="Bosak S.A."/>
            <person name="Bradley R.K."/>
            <person name="Brand A.D."/>
            <person name="Brent M.R."/>
            <person name="Brooks A.N."/>
            <person name="Brown R.H."/>
            <person name="Butlin R.K."/>
            <person name="Caggese C."/>
            <person name="Calvi B.R."/>
            <person name="Bernardo de Carvalho A."/>
            <person name="Caspi A."/>
            <person name="Castrezana S."/>
            <person name="Celniker S.E."/>
            <person name="Chang J.L."/>
            <person name="Chapple C."/>
            <person name="Chatterji S."/>
            <person name="Chinwalla A."/>
            <person name="Civetta A."/>
            <person name="Clifton S.W."/>
            <person name="Comeron J.M."/>
            <person name="Costello J.C."/>
            <person name="Coyne J.A."/>
            <person name="Daub J."/>
            <person name="David R.G."/>
            <person name="Delcher A.L."/>
            <person name="Delehaunty K."/>
            <person name="Do C.B."/>
            <person name="Ebling H."/>
            <person name="Edwards K."/>
            <person name="Eickbush T."/>
            <person name="Evans J.D."/>
            <person name="Filipski A."/>
            <person name="Findeiss S."/>
            <person name="Freyhult E."/>
            <person name="Fulton L."/>
            <person name="Fulton R."/>
            <person name="Garcia A.C."/>
            <person name="Gardiner A."/>
            <person name="Garfield D.A."/>
            <person name="Garvin B.E."/>
            <person name="Gibson G."/>
            <person name="Gilbert D."/>
            <person name="Gnerre S."/>
            <person name="Godfrey J."/>
            <person name="Good R."/>
            <person name="Gotea V."/>
            <person name="Gravely B."/>
            <person name="Greenberg A.J."/>
            <person name="Griffiths-Jones S."/>
            <person name="Gross S."/>
            <person name="Guigo R."/>
            <person name="Gustafson E.A."/>
            <person name="Haerty W."/>
            <person name="Hahn M.W."/>
            <person name="Halligan D.L."/>
            <person name="Halpern A.L."/>
            <person name="Halter G.M."/>
            <person name="Han M.V."/>
            <person name="Heger A."/>
            <person name="Hillier L."/>
            <person name="Hinrichs A.S."/>
            <person name="Holmes I."/>
            <person name="Hoskins R.A."/>
            <person name="Hubisz M.J."/>
            <person name="Hultmark D."/>
            <person name="Huntley M.A."/>
            <person name="Jaffe D.B."/>
            <person name="Jagadeeshan S."/>
            <person name="Jeck W.R."/>
            <person name="Johnson J."/>
            <person name="Jones C.D."/>
            <person name="Jordan W.C."/>
            <person name="Karpen G.H."/>
            <person name="Kataoka E."/>
            <person name="Keightley P.D."/>
            <person name="Kheradpour P."/>
            <person name="Kirkness E.F."/>
            <person name="Koerich L.B."/>
            <person name="Kristiansen K."/>
            <person name="Kudrna D."/>
            <person name="Kulathinal R.J."/>
            <person name="Kumar S."/>
            <person name="Kwok R."/>
            <person name="Lander E."/>
            <person name="Langley C.H."/>
            <person name="Lapoint R."/>
            <person name="Lazzaro B.P."/>
            <person name="Lee S.J."/>
            <person name="Levesque L."/>
            <person name="Li R."/>
            <person name="Lin C.F."/>
            <person name="Lin M.F."/>
            <person name="Lindblad-Toh K."/>
            <person name="Llopart A."/>
            <person name="Long M."/>
            <person name="Low L."/>
            <person name="Lozovsky E."/>
            <person name="Lu J."/>
            <person name="Luo M."/>
            <person name="Machado C.A."/>
            <person name="Makalowski W."/>
            <person name="Marzo M."/>
            <person name="Matsuda M."/>
            <person name="Matzkin L."/>
            <person name="McAllister B."/>
            <person name="McBride C.S."/>
            <person name="McKernan B."/>
            <person name="McKernan K."/>
            <person name="Mendez-Lago M."/>
            <person name="Minx P."/>
            <person name="Mollenhauer M.U."/>
            <person name="Montooth K."/>
            <person name="Mount S.M."/>
            <person name="Mu X."/>
            <person name="Myers E."/>
            <person name="Negre B."/>
            <person name="Newfeld S."/>
            <person name="Nielsen R."/>
            <person name="Noor M.A."/>
            <person name="O'Grady P."/>
            <person name="Pachter L."/>
            <person name="Papaceit M."/>
            <person name="Parisi M.J."/>
            <person name="Parisi M."/>
            <person name="Parts L."/>
            <person name="Pedersen J.S."/>
            <person name="Pesole G."/>
            <person name="Phillippy A.M."/>
            <person name="Ponting C.P."/>
            <person name="Pop M."/>
            <person name="Porcelli D."/>
            <person name="Powell J.R."/>
            <person name="Prohaska S."/>
            <person name="Pruitt K."/>
            <person name="Puig M."/>
            <person name="Quesneville H."/>
            <person name="Ram K.R."/>
            <person name="Rand D."/>
            <person name="Rasmussen M.D."/>
            <person name="Reed L.K."/>
            <person name="Reenan R."/>
            <person name="Reily A."/>
            <person name="Remington K.A."/>
            <person name="Rieger T.T."/>
            <person name="Ritchie M.G."/>
            <person name="Robin C."/>
            <person name="Rogers Y.H."/>
            <person name="Rohde C."/>
            <person name="Rozas J."/>
            <person name="Rubenfield M.J."/>
            <person name="Ruiz A."/>
            <person name="Russo S."/>
            <person name="Salzberg S.L."/>
            <person name="Sanchez-Gracia A."/>
            <person name="Saranga D.J."/>
            <person name="Sato H."/>
            <person name="Schaeffer S.W."/>
            <person name="Schatz M.C."/>
            <person name="Schlenke T."/>
            <person name="Schwartz R."/>
            <person name="Segarra C."/>
            <person name="Singh R.S."/>
            <person name="Sirot L."/>
            <person name="Sirota M."/>
            <person name="Sisneros N.B."/>
            <person name="Smith C.D."/>
            <person name="Smith T.F."/>
            <person name="Spieth J."/>
            <person name="Stage D.E."/>
            <person name="Stark A."/>
            <person name="Stephan W."/>
            <person name="Strausberg R.L."/>
            <person name="Strempel S."/>
            <person name="Sturgill D."/>
            <person name="Sutton G."/>
            <person name="Sutton G.G."/>
            <person name="Tao W."/>
            <person name="Teichmann S."/>
            <person name="Tobari Y.N."/>
            <person name="Tomimura Y."/>
            <person name="Tsolas J.M."/>
            <person name="Valente V.L."/>
            <person name="Venter E."/>
            <person name="Venter J.C."/>
            <person name="Vicario S."/>
            <person name="Vieira F.G."/>
            <person name="Vilella A.J."/>
            <person name="Villasante A."/>
            <person name="Walenz B."/>
            <person name="Wang J."/>
            <person name="Wasserman M."/>
            <person name="Watts T."/>
            <person name="Wilson D."/>
            <person name="Wilson R.K."/>
            <person name="Wing R.A."/>
            <person name="Wolfner M.F."/>
            <person name="Wong A."/>
            <person name="Wong G.K."/>
            <person name="Wu C.I."/>
            <person name="Wu G."/>
            <person name="Yamamoto D."/>
            <person name="Yang H.P."/>
            <person name="Yang S.P."/>
            <person name="Yorke J.A."/>
            <person name="Yoshida K."/>
            <person name="Zdobnov E."/>
            <person name="Zhang P."/>
            <person name="Zhang Y."/>
            <person name="Zimin A.V."/>
            <person name="Baldwin J."/>
            <person name="Abdouelleil A."/>
            <person name="Abdulkadir J."/>
            <person name="Abebe A."/>
            <person name="Abera B."/>
            <person name="Abreu J."/>
            <person name="Acer S.C."/>
            <person name="Aftuck L."/>
            <person name="Alexander A."/>
            <person name="An P."/>
            <person name="Anderson E."/>
            <person name="Anderson S."/>
            <person name="Arachi H."/>
            <person name="Azer M."/>
            <person name="Bachantsang P."/>
            <person name="Barry A."/>
            <person name="Bayul T."/>
            <person name="Berlin A."/>
            <person name="Bessette D."/>
            <person name="Bloom T."/>
            <person name="Blye J."/>
            <person name="Boguslavskiy L."/>
            <person name="Bonnet C."/>
            <person name="Boukhgalter B."/>
            <person name="Bourzgui I."/>
            <person name="Brown A."/>
            <person name="Cahill P."/>
            <person name="Channer S."/>
            <person name="Cheshatsang Y."/>
            <person name="Chuda L."/>
            <person name="Citroen M."/>
            <person name="Collymore A."/>
            <person name="Cooke P."/>
            <person name="Costello M."/>
            <person name="D'Aco K."/>
            <person name="Daza R."/>
            <person name="De Haan G."/>
            <person name="DeGray S."/>
            <person name="DeMaso C."/>
            <person name="Dhargay N."/>
            <person name="Dooley K."/>
            <person name="Dooley E."/>
            <person name="Doricent M."/>
            <person name="Dorje P."/>
            <person name="Dorjee K."/>
            <person name="Dupes A."/>
            <person name="Elong R."/>
            <person name="Falk J."/>
            <person name="Farina A."/>
            <person name="Faro S."/>
            <person name="Ferguson D."/>
            <person name="Fisher S."/>
            <person name="Foley C.D."/>
            <person name="Franke A."/>
            <person name="Friedrich D."/>
            <person name="Gadbois L."/>
            <person name="Gearin G."/>
            <person name="Gearin C.R."/>
            <person name="Giannoukos G."/>
            <person name="Goode T."/>
            <person name="Graham J."/>
            <person name="Grandbois E."/>
            <person name="Grewal S."/>
            <person name="Gyaltsen K."/>
            <person name="Hafez N."/>
            <person name="Hagos B."/>
            <person name="Hall J."/>
            <person name="Henson C."/>
            <person name="Hollinger A."/>
            <person name="Honan T."/>
            <person name="Huard M.D."/>
            <person name="Hughes L."/>
            <person name="Hurhula B."/>
            <person name="Husby M.E."/>
            <person name="Kamat A."/>
            <person name="Kanga B."/>
            <person name="Kashin S."/>
            <person name="Khazanovich D."/>
            <person name="Kisner P."/>
            <person name="Lance K."/>
            <person name="Lara M."/>
            <person name="Lee W."/>
            <person name="Lennon N."/>
            <person name="Letendre F."/>
            <person name="LeVine R."/>
            <person name="Lipovsky A."/>
            <person name="Liu X."/>
            <person name="Liu J."/>
            <person name="Liu S."/>
            <person name="Lokyitsang T."/>
            <person name="Lokyitsang Y."/>
            <person name="Lubonja R."/>
            <person name="Lui A."/>
            <person name="MacDonald P."/>
            <person name="Magnisalis V."/>
            <person name="Maru K."/>
            <person name="Matthews C."/>
            <person name="McCusker W."/>
            <person name="McDonough S."/>
            <person name="Mehta T."/>
            <person name="Meldrim J."/>
            <person name="Meneus L."/>
            <person name="Mihai O."/>
            <person name="Mihalev A."/>
            <person name="Mihova T."/>
            <person name="Mittelman R."/>
            <person name="Mlenga V."/>
            <person name="Montmayeur A."/>
            <person name="Mulrain L."/>
            <person name="Navidi A."/>
            <person name="Naylor J."/>
            <person name="Negash T."/>
            <person name="Nguyen T."/>
            <person name="Nguyen N."/>
            <person name="Nicol R."/>
            <person name="Norbu C."/>
            <person name="Norbu N."/>
            <person name="Novod N."/>
            <person name="O'Neill B."/>
            <person name="Osman S."/>
            <person name="Markiewicz E."/>
            <person name="Oyono O.L."/>
            <person name="Patti C."/>
            <person name="Phunkhang P."/>
            <person name="Pierre F."/>
            <person name="Priest M."/>
            <person name="Raghuraman S."/>
            <person name="Rege F."/>
            <person name="Reyes R."/>
            <person name="Rise C."/>
            <person name="Rogov P."/>
            <person name="Ross K."/>
            <person name="Ryan E."/>
            <person name="Settipalli S."/>
            <person name="Shea T."/>
            <person name="Sherpa N."/>
            <person name="Shi L."/>
            <person name="Shih D."/>
            <person name="Sparrow T."/>
            <person name="Spaulding J."/>
            <person name="Stalker J."/>
            <person name="Stange-Thomann N."/>
            <person name="Stavropoulos S."/>
            <person name="Stone C."/>
            <person name="Strader C."/>
            <person name="Tesfaye S."/>
            <person name="Thomson T."/>
            <person name="Thoulutsang Y."/>
            <person name="Thoulutsang D."/>
            <person name="Topham K."/>
            <person name="Topping I."/>
            <person name="Tsamla T."/>
            <person name="Vassiliev H."/>
            <person name="Vo A."/>
            <person name="Wangchuk T."/>
            <person name="Wangdi T."/>
            <person name="Weiand M."/>
            <person name="Wilkinson J."/>
            <person name="Wilson A."/>
            <person name="Yadav S."/>
            <person name="Young G."/>
            <person name="Yu Q."/>
            <person name="Zembek L."/>
            <person name="Zhong D."/>
            <person name="Zimmer A."/>
            <person name="Zwirko Z."/>
            <person name="Jaffe D.B."/>
            <person name="Alvarez P."/>
            <person name="Brockman W."/>
            <person name="Butler J."/>
            <person name="Chin C."/>
            <person name="Gnerre S."/>
            <person name="Grabherr M."/>
            <person name="Kleber M."/>
            <person name="Mauceli E."/>
            <person name="MacCallum I."/>
        </authorList>
    </citation>
    <scope>NUCLEOTIDE SEQUENCE [LARGE SCALE GENOMIC DNA]</scope>
    <source>
        <strain evidence="18">MSH-3 / Tucson 14011-0111.49</strain>
    </source>
</reference>
<dbReference type="Pfam" id="PF02244">
    <property type="entry name" value="Propep_M14"/>
    <property type="match status" value="1"/>
</dbReference>
<dbReference type="EMBL" id="CH479180">
    <property type="protein sequence ID" value="EDW28612.1"/>
    <property type="molecule type" value="Genomic_DNA"/>
</dbReference>
<evidence type="ECO:0000256" key="8">
    <source>
        <dbReference type="ARBA" id="ARBA00022729"/>
    </source>
</evidence>
<dbReference type="Pfam" id="PF00246">
    <property type="entry name" value="Peptidase_M14"/>
    <property type="match status" value="1"/>
</dbReference>
<feature type="domain" description="Peptidase M14" evidence="16">
    <location>
        <begin position="122"/>
        <end position="417"/>
    </location>
</feature>
<dbReference type="FunFam" id="3.40.630.10:FF:000040">
    <property type="entry name" value="zinc carboxypeptidase"/>
    <property type="match status" value="1"/>
</dbReference>
<dbReference type="AlphaFoldDB" id="B4G8D2"/>
<dbReference type="SMR" id="B4G8D2"/>
<dbReference type="PhylomeDB" id="B4G8D2"/>
<dbReference type="GO" id="GO:0008270">
    <property type="term" value="F:zinc ion binding"/>
    <property type="evidence" value="ECO:0007669"/>
    <property type="project" value="InterPro"/>
</dbReference>
<dbReference type="CDD" id="cd03860">
    <property type="entry name" value="M14_CP_A-B_like"/>
    <property type="match status" value="1"/>
</dbReference>
<dbReference type="PANTHER" id="PTHR11705:SF123">
    <property type="entry name" value="PEPTIDASE M14 CARBOXYPEPTIDASE A DOMAIN-CONTAINING PROTEIN-RELATED"/>
    <property type="match status" value="1"/>
</dbReference>
<dbReference type="Gene3D" id="3.30.70.340">
    <property type="entry name" value="Metallocarboxypeptidase-like"/>
    <property type="match status" value="1"/>
</dbReference>
<evidence type="ECO:0000256" key="6">
    <source>
        <dbReference type="ARBA" id="ARBA00022670"/>
    </source>
</evidence>
<dbReference type="HOGENOM" id="CLU_019326_2_1_1"/>
<comment type="function">
    <text evidence="13">Involved in the digestion of the blood meal.</text>
</comment>
<dbReference type="GO" id="GO:0005615">
    <property type="term" value="C:extracellular space"/>
    <property type="evidence" value="ECO:0007669"/>
    <property type="project" value="TreeGrafter"/>
</dbReference>
<evidence type="ECO:0000256" key="7">
    <source>
        <dbReference type="ARBA" id="ARBA00022723"/>
    </source>
</evidence>
<proteinExistence type="inferred from homology"/>